<dbReference type="GO" id="GO:0046872">
    <property type="term" value="F:metal ion binding"/>
    <property type="evidence" value="ECO:0007669"/>
    <property type="project" value="UniProtKB-KW"/>
</dbReference>
<evidence type="ECO:0000313" key="7">
    <source>
        <dbReference type="Proteomes" id="UP000247903"/>
    </source>
</evidence>
<dbReference type="GO" id="GO:0051539">
    <property type="term" value="F:4 iron, 4 sulfur cluster binding"/>
    <property type="evidence" value="ECO:0007669"/>
    <property type="project" value="UniProtKB-KW"/>
</dbReference>
<dbReference type="PANTHER" id="PTHR43687:SF1">
    <property type="entry name" value="FERREDOXIN III"/>
    <property type="match status" value="1"/>
</dbReference>
<dbReference type="Gene3D" id="3.30.70.20">
    <property type="match status" value="1"/>
</dbReference>
<dbReference type="InterPro" id="IPR017900">
    <property type="entry name" value="4Fe4S_Fe_S_CS"/>
</dbReference>
<comment type="caution">
    <text evidence="6">The sequence shown here is derived from an EMBL/GenBank/DDBJ whole genome shotgun (WGS) entry which is preliminary data.</text>
</comment>
<dbReference type="RefSeq" id="WP_110305250.1">
    <property type="nucleotide sequence ID" value="NZ_QJHK01000002.1"/>
</dbReference>
<keyword evidence="2" id="KW-0479">Metal-binding</keyword>
<dbReference type="InterPro" id="IPR017896">
    <property type="entry name" value="4Fe4S_Fe-S-bd"/>
</dbReference>
<evidence type="ECO:0000256" key="3">
    <source>
        <dbReference type="ARBA" id="ARBA00023004"/>
    </source>
</evidence>
<evidence type="ECO:0000256" key="4">
    <source>
        <dbReference type="ARBA" id="ARBA00023014"/>
    </source>
</evidence>
<dbReference type="AlphaFoldDB" id="A0A2V4BT84"/>
<protein>
    <submittedName>
        <fullName evidence="6">4Fe-4S ferredoxin</fullName>
    </submittedName>
</protein>
<evidence type="ECO:0000256" key="1">
    <source>
        <dbReference type="ARBA" id="ARBA00022485"/>
    </source>
</evidence>
<feature type="domain" description="4Fe-4S ferredoxin-type" evidence="5">
    <location>
        <begin position="17"/>
        <end position="46"/>
    </location>
</feature>
<dbReference type="SUPFAM" id="SSF54862">
    <property type="entry name" value="4Fe-4S ferredoxins"/>
    <property type="match status" value="1"/>
</dbReference>
<dbReference type="InterPro" id="IPR050572">
    <property type="entry name" value="Fe-S_Ferredoxin"/>
</dbReference>
<reference evidence="6 7" key="1">
    <citation type="submission" date="2018-05" db="EMBL/GenBank/DDBJ databases">
        <title>Flavobacterium sp. strain IMCC34759, incomplete genome.</title>
        <authorList>
            <person name="Joung Y."/>
            <person name="Cho J."/>
        </authorList>
    </citation>
    <scope>NUCLEOTIDE SEQUENCE [LARGE SCALE GENOMIC DNA]</scope>
    <source>
        <strain evidence="6 7">IMCC34759</strain>
    </source>
</reference>
<dbReference type="PROSITE" id="PS00198">
    <property type="entry name" value="4FE4S_FER_1"/>
    <property type="match status" value="1"/>
</dbReference>
<organism evidence="6 7">
    <name type="scientific">Flavobacterium cheongpyeongense</name>
    <dbReference type="NCBI Taxonomy" id="2212651"/>
    <lineage>
        <taxon>Bacteria</taxon>
        <taxon>Pseudomonadati</taxon>
        <taxon>Bacteroidota</taxon>
        <taxon>Flavobacteriia</taxon>
        <taxon>Flavobacteriales</taxon>
        <taxon>Flavobacteriaceae</taxon>
        <taxon>Flavobacterium</taxon>
    </lineage>
</organism>
<keyword evidence="7" id="KW-1185">Reference proteome</keyword>
<dbReference type="Pfam" id="PF12838">
    <property type="entry name" value="Fer4_7"/>
    <property type="match status" value="1"/>
</dbReference>
<accession>A0A2V4BT84</accession>
<dbReference type="Proteomes" id="UP000247903">
    <property type="component" value="Unassembled WGS sequence"/>
</dbReference>
<dbReference type="OrthoDB" id="9808559at2"/>
<sequence>MVKKELNNHCKEEAGKVYPVVNFNSCGGKKDCVVVCPYNVFEMHPITKEDKEKLNLKGQIKTFFFKQKAYVINPDQCHSCGLCVQACPEKAIKLTKHINANNK</sequence>
<feature type="domain" description="4Fe-4S ferredoxin-type" evidence="5">
    <location>
        <begin position="68"/>
        <end position="97"/>
    </location>
</feature>
<evidence type="ECO:0000313" key="6">
    <source>
        <dbReference type="EMBL" id="PXY42278.1"/>
    </source>
</evidence>
<proteinExistence type="predicted"/>
<keyword evidence="1" id="KW-0004">4Fe-4S</keyword>
<gene>
    <name evidence="6" type="ORF">DMB65_03355</name>
</gene>
<dbReference type="EMBL" id="QJHK01000002">
    <property type="protein sequence ID" value="PXY42278.1"/>
    <property type="molecule type" value="Genomic_DNA"/>
</dbReference>
<dbReference type="PANTHER" id="PTHR43687">
    <property type="entry name" value="ADENYLYLSULFATE REDUCTASE, BETA SUBUNIT"/>
    <property type="match status" value="1"/>
</dbReference>
<evidence type="ECO:0000259" key="5">
    <source>
        <dbReference type="PROSITE" id="PS51379"/>
    </source>
</evidence>
<name>A0A2V4BT84_9FLAO</name>
<dbReference type="PROSITE" id="PS51379">
    <property type="entry name" value="4FE4S_FER_2"/>
    <property type="match status" value="2"/>
</dbReference>
<keyword evidence="3" id="KW-0408">Iron</keyword>
<evidence type="ECO:0000256" key="2">
    <source>
        <dbReference type="ARBA" id="ARBA00022723"/>
    </source>
</evidence>
<keyword evidence="4" id="KW-0411">Iron-sulfur</keyword>